<organism evidence="1 2">
    <name type="scientific">Thiocystis violascens (strain ATCC 17096 / DSM 198 / 6111)</name>
    <name type="common">Chromatium violascens</name>
    <dbReference type="NCBI Taxonomy" id="765911"/>
    <lineage>
        <taxon>Bacteria</taxon>
        <taxon>Pseudomonadati</taxon>
        <taxon>Pseudomonadota</taxon>
        <taxon>Gammaproteobacteria</taxon>
        <taxon>Chromatiales</taxon>
        <taxon>Chromatiaceae</taxon>
        <taxon>Thiocystis</taxon>
    </lineage>
</organism>
<name>I3YE34_THIV6</name>
<sequence>MATIPDITETEQWLMRTTLRERYGHDLEIQLADAEIRLAASDRELTTCPVIYWQSDDGCNFVIFKAGERAYRCQFFYKPYKQMGTGIEQYDDLAECAVALLQAQADYVAEQRGDLPSARR</sequence>
<proteinExistence type="predicted"/>
<evidence type="ECO:0000313" key="2">
    <source>
        <dbReference type="Proteomes" id="UP000006062"/>
    </source>
</evidence>
<dbReference type="STRING" id="765911.Thivi_3382"/>
<gene>
    <name evidence="1" type="ordered locus">Thivi_3382</name>
</gene>
<dbReference type="RefSeq" id="WP_014779657.1">
    <property type="nucleotide sequence ID" value="NC_018012.1"/>
</dbReference>
<dbReference type="AlphaFoldDB" id="I3YE34"/>
<protein>
    <submittedName>
        <fullName evidence="1">Uncharacterized protein</fullName>
    </submittedName>
</protein>
<keyword evidence="2" id="KW-1185">Reference proteome</keyword>
<dbReference type="EMBL" id="CP003154">
    <property type="protein sequence ID" value="AFL75252.1"/>
    <property type="molecule type" value="Genomic_DNA"/>
</dbReference>
<dbReference type="OrthoDB" id="5623992at2"/>
<dbReference type="HOGENOM" id="CLU_2120004_0_0_6"/>
<evidence type="ECO:0000313" key="1">
    <source>
        <dbReference type="EMBL" id="AFL75252.1"/>
    </source>
</evidence>
<dbReference type="Proteomes" id="UP000006062">
    <property type="component" value="Chromosome"/>
</dbReference>
<reference evidence="1 2" key="1">
    <citation type="submission" date="2012-06" db="EMBL/GenBank/DDBJ databases">
        <title>Complete sequence of Thiocystis violascens DSM 198.</title>
        <authorList>
            <consortium name="US DOE Joint Genome Institute"/>
            <person name="Lucas S."/>
            <person name="Han J."/>
            <person name="Lapidus A."/>
            <person name="Cheng J.-F."/>
            <person name="Goodwin L."/>
            <person name="Pitluck S."/>
            <person name="Peters L."/>
            <person name="Ovchinnikova G."/>
            <person name="Teshima H."/>
            <person name="Detter J.C."/>
            <person name="Han C."/>
            <person name="Tapia R."/>
            <person name="Land M."/>
            <person name="Hauser L."/>
            <person name="Kyrpides N."/>
            <person name="Ivanova N."/>
            <person name="Pagani I."/>
            <person name="Vogl K."/>
            <person name="Liu Z."/>
            <person name="Frigaard N.-U."/>
            <person name="Bryant D."/>
            <person name="Woyke T."/>
        </authorList>
    </citation>
    <scope>NUCLEOTIDE SEQUENCE [LARGE SCALE GENOMIC DNA]</scope>
    <source>
        <strain evidence="2">ATCC 17096 / DSM 198 / 6111</strain>
    </source>
</reference>
<accession>I3YE34</accession>
<dbReference type="KEGG" id="tvi:Thivi_3382"/>
<dbReference type="eggNOG" id="ENOG5033255">
    <property type="taxonomic scope" value="Bacteria"/>
</dbReference>